<organism evidence="2 3">
    <name type="scientific">Inquilinus ginsengisoli</name>
    <dbReference type="NCBI Taxonomy" id="363840"/>
    <lineage>
        <taxon>Bacteria</taxon>
        <taxon>Pseudomonadati</taxon>
        <taxon>Pseudomonadota</taxon>
        <taxon>Alphaproteobacteria</taxon>
        <taxon>Rhodospirillales</taxon>
        <taxon>Rhodospirillaceae</taxon>
        <taxon>Inquilinus</taxon>
    </lineage>
</organism>
<proteinExistence type="predicted"/>
<gene>
    <name evidence="2" type="ORF">E9232_000906</name>
</gene>
<dbReference type="EMBL" id="JAVDPW010000002">
    <property type="protein sequence ID" value="MDR6288399.1"/>
    <property type="molecule type" value="Genomic_DNA"/>
</dbReference>
<evidence type="ECO:0000313" key="2">
    <source>
        <dbReference type="EMBL" id="MDR6288399.1"/>
    </source>
</evidence>
<feature type="domain" description="Amidohydrolase-related" evidence="1">
    <location>
        <begin position="2"/>
        <end position="55"/>
    </location>
</feature>
<evidence type="ECO:0000313" key="3">
    <source>
        <dbReference type="Proteomes" id="UP001262410"/>
    </source>
</evidence>
<name>A0ABU1JIG2_9PROT</name>
<keyword evidence="2" id="KW-0378">Hydrolase</keyword>
<dbReference type="SUPFAM" id="SSF51556">
    <property type="entry name" value="Metallo-dependent hydrolases"/>
    <property type="match status" value="1"/>
</dbReference>
<dbReference type="Proteomes" id="UP001262410">
    <property type="component" value="Unassembled WGS sequence"/>
</dbReference>
<comment type="caution">
    <text evidence="2">The sequence shown here is derived from an EMBL/GenBank/DDBJ whole genome shotgun (WGS) entry which is preliminary data.</text>
</comment>
<dbReference type="Gene3D" id="3.20.20.140">
    <property type="entry name" value="Metal-dependent hydrolases"/>
    <property type="match status" value="1"/>
</dbReference>
<dbReference type="InterPro" id="IPR032466">
    <property type="entry name" value="Metal_Hydrolase"/>
</dbReference>
<accession>A0ABU1JIG2</accession>
<reference evidence="2 3" key="1">
    <citation type="submission" date="2023-07" db="EMBL/GenBank/DDBJ databases">
        <title>Sorghum-associated microbial communities from plants grown in Nebraska, USA.</title>
        <authorList>
            <person name="Schachtman D."/>
        </authorList>
    </citation>
    <scope>NUCLEOTIDE SEQUENCE [LARGE SCALE GENOMIC DNA]</scope>
    <source>
        <strain evidence="2 3">584</strain>
    </source>
</reference>
<protein>
    <submittedName>
        <fullName evidence="2">TIM-barrel fold metal-dependent hydrolase</fullName>
    </submittedName>
</protein>
<dbReference type="Pfam" id="PF04909">
    <property type="entry name" value="Amidohydro_2"/>
    <property type="match status" value="1"/>
</dbReference>
<keyword evidence="3" id="KW-1185">Reference proteome</keyword>
<dbReference type="GO" id="GO:0016787">
    <property type="term" value="F:hydrolase activity"/>
    <property type="evidence" value="ECO:0007669"/>
    <property type="project" value="UniProtKB-KW"/>
</dbReference>
<evidence type="ECO:0000259" key="1">
    <source>
        <dbReference type="Pfam" id="PF04909"/>
    </source>
</evidence>
<dbReference type="InterPro" id="IPR006680">
    <property type="entry name" value="Amidohydro-rel"/>
</dbReference>
<sequence length="63" mass="6572">MVERFGADRILWGSNFPAAEGDLAVLLDEAKAGLAVLPEADRAAILAGSARRLYPGLGAPRHG</sequence>